<evidence type="ECO:0000256" key="1">
    <source>
        <dbReference type="SAM" id="Phobius"/>
    </source>
</evidence>
<feature type="transmembrane region" description="Helical" evidence="1">
    <location>
        <begin position="54"/>
        <end position="72"/>
    </location>
</feature>
<evidence type="ECO:0000313" key="3">
    <source>
        <dbReference type="Proteomes" id="UP001447374"/>
    </source>
</evidence>
<evidence type="ECO:0000313" key="2">
    <source>
        <dbReference type="EMBL" id="MER0128198.1"/>
    </source>
</evidence>
<dbReference type="EMBL" id="JBEHGX010000018">
    <property type="protein sequence ID" value="MER0128198.1"/>
    <property type="molecule type" value="Genomic_DNA"/>
</dbReference>
<organism evidence="2 3">
    <name type="scientific">Franconibacter daqui</name>
    <dbReference type="NCBI Taxonomy" id="2047724"/>
    <lineage>
        <taxon>Bacteria</taxon>
        <taxon>Pseudomonadati</taxon>
        <taxon>Pseudomonadota</taxon>
        <taxon>Gammaproteobacteria</taxon>
        <taxon>Enterobacterales</taxon>
        <taxon>Enterobacteriaceae</taxon>
        <taxon>Franconibacter</taxon>
    </lineage>
</organism>
<sequence length="104" mass="12200">MNFKKITLTLVYSLFAFTLIAFLSYLKEEEYIDGDEVKNVCDAVRMLQVDDPRAFTASLGFLLLMPLLIACLSRKHRHVFLIVVTIALFFWWVWRFYGRLAVCL</sequence>
<keyword evidence="1" id="KW-1133">Transmembrane helix</keyword>
<protein>
    <submittedName>
        <fullName evidence="2">DUF2645 family protein</fullName>
    </submittedName>
</protein>
<dbReference type="Proteomes" id="UP001447374">
    <property type="component" value="Unassembled WGS sequence"/>
</dbReference>
<feature type="transmembrane region" description="Helical" evidence="1">
    <location>
        <begin position="79"/>
        <end position="97"/>
    </location>
</feature>
<keyword evidence="1" id="KW-0812">Transmembrane</keyword>
<accession>A0ABV1PTS3</accession>
<dbReference type="InterPro" id="IPR022553">
    <property type="entry name" value="DUF2645"/>
</dbReference>
<keyword evidence="1" id="KW-0472">Membrane</keyword>
<dbReference type="Pfam" id="PF10840">
    <property type="entry name" value="DUF2645"/>
    <property type="match status" value="1"/>
</dbReference>
<comment type="caution">
    <text evidence="2">The sequence shown here is derived from an EMBL/GenBank/DDBJ whole genome shotgun (WGS) entry which is preliminary data.</text>
</comment>
<keyword evidence="3" id="KW-1185">Reference proteome</keyword>
<reference evidence="2 3" key="1">
    <citation type="submission" date="2024-06" db="EMBL/GenBank/DDBJ databases">
        <title>Fanconibacter daqui strain Q02 whole shotgun sequencing project.</title>
        <authorList>
            <person name="Rodrigues J.W.A."/>
            <person name="Viana L.C."/>
            <person name="Vieira E.C."/>
            <person name="Souza F.O.L."/>
            <person name="Alegria O.C."/>
            <person name="Patroca S."/>
            <person name="Cruz A.C.R."/>
            <person name="Nunes A.R.C."/>
        </authorList>
    </citation>
    <scope>NUCLEOTIDE SEQUENCE [LARGE SCALE GENOMIC DNA]</scope>
    <source>
        <strain evidence="2 3">Q02</strain>
    </source>
</reference>
<proteinExistence type="predicted"/>
<feature type="transmembrane region" description="Helical" evidence="1">
    <location>
        <begin position="7"/>
        <end position="26"/>
    </location>
</feature>
<dbReference type="RefSeq" id="WP_024556565.1">
    <property type="nucleotide sequence ID" value="NZ_BMKJ01000003.1"/>
</dbReference>
<gene>
    <name evidence="2" type="ORF">ABQG75_20995</name>
</gene>
<name>A0ABV1PTS3_9ENTR</name>